<sequence>MSNSKVLFVLQNAWRRGASPGERDWDDETWELALWQCQTGKRLREYIPDGVAFKVINASRDVANNGKAVYSADLDHVTLAIYQYSPDVVVLLGVEAQRLRRELYDVRILSMAHPCWRELSKVVTAAYREDIDLAIATGAGCQVNWRRDRSPVP</sequence>
<dbReference type="AlphaFoldDB" id="A0A0F8WPT5"/>
<evidence type="ECO:0000313" key="1">
    <source>
        <dbReference type="EMBL" id="KKK50340.1"/>
    </source>
</evidence>
<comment type="caution">
    <text evidence="1">The sequence shown here is derived from an EMBL/GenBank/DDBJ whole genome shotgun (WGS) entry which is preliminary data.</text>
</comment>
<evidence type="ECO:0008006" key="2">
    <source>
        <dbReference type="Google" id="ProtNLM"/>
    </source>
</evidence>
<reference evidence="1" key="1">
    <citation type="journal article" date="2015" name="Nature">
        <title>Complex archaea that bridge the gap between prokaryotes and eukaryotes.</title>
        <authorList>
            <person name="Spang A."/>
            <person name="Saw J.H."/>
            <person name="Jorgensen S.L."/>
            <person name="Zaremba-Niedzwiedzka K."/>
            <person name="Martijn J."/>
            <person name="Lind A.E."/>
            <person name="van Eijk R."/>
            <person name="Schleper C."/>
            <person name="Guy L."/>
            <person name="Ettema T.J."/>
        </authorList>
    </citation>
    <scope>NUCLEOTIDE SEQUENCE</scope>
</reference>
<proteinExistence type="predicted"/>
<name>A0A0F8WPT5_9ZZZZ</name>
<dbReference type="EMBL" id="LAZR01068072">
    <property type="protein sequence ID" value="KKK50340.1"/>
    <property type="molecule type" value="Genomic_DNA"/>
</dbReference>
<organism evidence="1">
    <name type="scientific">marine sediment metagenome</name>
    <dbReference type="NCBI Taxonomy" id="412755"/>
    <lineage>
        <taxon>unclassified sequences</taxon>
        <taxon>metagenomes</taxon>
        <taxon>ecological metagenomes</taxon>
    </lineage>
</organism>
<gene>
    <name evidence="1" type="ORF">LCGC14_3126000</name>
</gene>
<protein>
    <recommendedName>
        <fullName evidence="2">Uracil-DNA glycosylase-like domain-containing protein</fullName>
    </recommendedName>
</protein>
<accession>A0A0F8WPT5</accession>